<dbReference type="GO" id="GO:0030170">
    <property type="term" value="F:pyridoxal phosphate binding"/>
    <property type="evidence" value="ECO:0007669"/>
    <property type="project" value="UniProtKB-UniRule"/>
</dbReference>
<dbReference type="InterPro" id="IPR009006">
    <property type="entry name" value="Ala_racemase/Decarboxylase_C"/>
</dbReference>
<dbReference type="InterPro" id="IPR029066">
    <property type="entry name" value="PLP-binding_barrel"/>
</dbReference>
<accession>A0A923L1C3</accession>
<feature type="transmembrane region" description="Helical" evidence="8">
    <location>
        <begin position="326"/>
        <end position="346"/>
    </location>
</feature>
<dbReference type="InterPro" id="IPR002656">
    <property type="entry name" value="Acyl_transf_3_dom"/>
</dbReference>
<feature type="binding site" evidence="4 6">
    <location>
        <position position="695"/>
    </location>
    <ligand>
        <name>substrate</name>
    </ligand>
</feature>
<dbReference type="SUPFAM" id="SSF50621">
    <property type="entry name" value="Alanine racemase C-terminal domain-like"/>
    <property type="match status" value="1"/>
</dbReference>
<dbReference type="PANTHER" id="PTHR30511">
    <property type="entry name" value="ALANINE RACEMASE"/>
    <property type="match status" value="1"/>
</dbReference>
<evidence type="ECO:0000256" key="3">
    <source>
        <dbReference type="ARBA" id="ARBA00023235"/>
    </source>
</evidence>
<dbReference type="EMBL" id="JACONZ010000003">
    <property type="protein sequence ID" value="MBC5581752.1"/>
    <property type="molecule type" value="Genomic_DNA"/>
</dbReference>
<evidence type="ECO:0000259" key="9">
    <source>
        <dbReference type="SMART" id="SM01005"/>
    </source>
</evidence>
<dbReference type="SMART" id="SM01005">
    <property type="entry name" value="Ala_racemase_C"/>
    <property type="match status" value="1"/>
</dbReference>
<protein>
    <recommendedName>
        <fullName evidence="4">Alanine racemase</fullName>
        <ecNumber evidence="4">5.1.1.1</ecNumber>
    </recommendedName>
</protein>
<keyword evidence="2 4" id="KW-0663">Pyridoxal phosphate</keyword>
<dbReference type="GO" id="GO:0005829">
    <property type="term" value="C:cytosol"/>
    <property type="evidence" value="ECO:0007669"/>
    <property type="project" value="TreeGrafter"/>
</dbReference>
<dbReference type="Pfam" id="PF01168">
    <property type="entry name" value="Ala_racemase_N"/>
    <property type="match status" value="1"/>
</dbReference>
<evidence type="ECO:0000313" key="11">
    <source>
        <dbReference type="Proteomes" id="UP000659630"/>
    </source>
</evidence>
<comment type="caution">
    <text evidence="10">The sequence shown here is derived from an EMBL/GenBank/DDBJ whole genome shotgun (WGS) entry which is preliminary data.</text>
</comment>
<feature type="transmembrane region" description="Helical" evidence="8">
    <location>
        <begin position="55"/>
        <end position="73"/>
    </location>
</feature>
<dbReference type="PANTHER" id="PTHR30511:SF0">
    <property type="entry name" value="ALANINE RACEMASE, CATABOLIC-RELATED"/>
    <property type="match status" value="1"/>
</dbReference>
<dbReference type="PROSITE" id="PS00395">
    <property type="entry name" value="ALANINE_RACEMASE"/>
    <property type="match status" value="1"/>
</dbReference>
<dbReference type="InterPro" id="IPR000821">
    <property type="entry name" value="Ala_racemase"/>
</dbReference>
<feature type="region of interest" description="Disordered" evidence="7">
    <location>
        <begin position="357"/>
        <end position="376"/>
    </location>
</feature>
<dbReference type="Gene3D" id="2.40.37.10">
    <property type="entry name" value="Lyase, Ornithine Decarboxylase, Chain A, domain 1"/>
    <property type="match status" value="1"/>
</dbReference>
<comment type="function">
    <text evidence="4">Catalyzes the interconversion of L-alanine and D-alanine. May also act on other amino acids.</text>
</comment>
<proteinExistence type="inferred from homology"/>
<feature type="transmembrane region" description="Helical" evidence="8">
    <location>
        <begin position="93"/>
        <end position="111"/>
    </location>
</feature>
<feature type="domain" description="Alanine racemase C-terminal" evidence="9">
    <location>
        <begin position="625"/>
        <end position="754"/>
    </location>
</feature>
<keyword evidence="3 4" id="KW-0413">Isomerase</keyword>
<evidence type="ECO:0000256" key="8">
    <source>
        <dbReference type="SAM" id="Phobius"/>
    </source>
</evidence>
<dbReference type="PRINTS" id="PR00992">
    <property type="entry name" value="ALARACEMASE"/>
</dbReference>
<evidence type="ECO:0000256" key="2">
    <source>
        <dbReference type="ARBA" id="ARBA00022898"/>
    </source>
</evidence>
<dbReference type="GO" id="GO:0016747">
    <property type="term" value="F:acyltransferase activity, transferring groups other than amino-acyl groups"/>
    <property type="evidence" value="ECO:0007669"/>
    <property type="project" value="InterPro"/>
</dbReference>
<evidence type="ECO:0000256" key="5">
    <source>
        <dbReference type="PIRSR" id="PIRSR600821-50"/>
    </source>
</evidence>
<evidence type="ECO:0000256" key="7">
    <source>
        <dbReference type="SAM" id="MobiDB-lite"/>
    </source>
</evidence>
<dbReference type="SUPFAM" id="SSF51419">
    <property type="entry name" value="PLP-binding barrel"/>
    <property type="match status" value="1"/>
</dbReference>
<feature type="transmembrane region" description="Helical" evidence="8">
    <location>
        <begin position="263"/>
        <end position="280"/>
    </location>
</feature>
<feature type="binding site" evidence="4 6">
    <location>
        <position position="513"/>
    </location>
    <ligand>
        <name>substrate</name>
    </ligand>
</feature>
<dbReference type="NCBIfam" id="TIGR00492">
    <property type="entry name" value="alr"/>
    <property type="match status" value="1"/>
</dbReference>
<feature type="active site" description="Proton acceptor; specific for L-alanine" evidence="4">
    <location>
        <position position="646"/>
    </location>
</feature>
<reference evidence="10" key="1">
    <citation type="submission" date="2020-08" db="EMBL/GenBank/DDBJ databases">
        <title>Genome public.</title>
        <authorList>
            <person name="Liu C."/>
            <person name="Sun Q."/>
        </authorList>
    </citation>
    <scope>NUCLEOTIDE SEQUENCE</scope>
    <source>
        <strain evidence="10">BX8</strain>
    </source>
</reference>
<evidence type="ECO:0000256" key="6">
    <source>
        <dbReference type="PIRSR" id="PIRSR600821-52"/>
    </source>
</evidence>
<dbReference type="GO" id="GO:0008784">
    <property type="term" value="F:alanine racemase activity"/>
    <property type="evidence" value="ECO:0007669"/>
    <property type="project" value="UniProtKB-UniRule"/>
</dbReference>
<comment type="similarity">
    <text evidence="4">Belongs to the alanine racemase family.</text>
</comment>
<gene>
    <name evidence="10" type="primary">alr</name>
    <name evidence="10" type="ORF">H8S23_09550</name>
</gene>
<feature type="transmembrane region" description="Helical" evidence="8">
    <location>
        <begin position="292"/>
        <end position="311"/>
    </location>
</feature>
<feature type="transmembrane region" description="Helical" evidence="8">
    <location>
        <begin position="209"/>
        <end position="225"/>
    </location>
</feature>
<dbReference type="FunFam" id="3.20.20.10:FF:000002">
    <property type="entry name" value="Alanine racemase"/>
    <property type="match status" value="1"/>
</dbReference>
<comment type="cofactor">
    <cofactor evidence="1 4 5">
        <name>pyridoxal 5'-phosphate</name>
        <dbReference type="ChEBI" id="CHEBI:597326"/>
    </cofactor>
</comment>
<keyword evidence="8" id="KW-0812">Transmembrane</keyword>
<comment type="catalytic activity">
    <reaction evidence="4">
        <text>L-alanine = D-alanine</text>
        <dbReference type="Rhea" id="RHEA:20249"/>
        <dbReference type="ChEBI" id="CHEBI:57416"/>
        <dbReference type="ChEBI" id="CHEBI:57972"/>
        <dbReference type="EC" id="5.1.1.1"/>
    </reaction>
</comment>
<dbReference type="InterPro" id="IPR020622">
    <property type="entry name" value="Ala_racemase_pyridoxalP-BS"/>
</dbReference>
<dbReference type="Proteomes" id="UP000659630">
    <property type="component" value="Unassembled WGS sequence"/>
</dbReference>
<dbReference type="Gene3D" id="3.20.20.10">
    <property type="entry name" value="Alanine racemase"/>
    <property type="match status" value="1"/>
</dbReference>
<feature type="transmembrane region" description="Helical" evidence="8">
    <location>
        <begin position="232"/>
        <end position="251"/>
    </location>
</feature>
<feature type="transmembrane region" description="Helical" evidence="8">
    <location>
        <begin position="25"/>
        <end position="43"/>
    </location>
</feature>
<dbReference type="GO" id="GO:0030632">
    <property type="term" value="P:D-alanine biosynthetic process"/>
    <property type="evidence" value="ECO:0007669"/>
    <property type="project" value="UniProtKB-UniRule"/>
</dbReference>
<evidence type="ECO:0000313" key="10">
    <source>
        <dbReference type="EMBL" id="MBC5581752.1"/>
    </source>
</evidence>
<feature type="transmembrane region" description="Helical" evidence="8">
    <location>
        <begin position="170"/>
        <end position="189"/>
    </location>
</feature>
<evidence type="ECO:0000256" key="4">
    <source>
        <dbReference type="HAMAP-Rule" id="MF_01201"/>
    </source>
</evidence>
<dbReference type="AlphaFoldDB" id="A0A923L1C3"/>
<dbReference type="RefSeq" id="WP_186888116.1">
    <property type="nucleotide sequence ID" value="NZ_JACONZ010000003.1"/>
</dbReference>
<feature type="modified residue" description="N6-(pyridoxal phosphate)lysine" evidence="4 5">
    <location>
        <position position="415"/>
    </location>
</feature>
<keyword evidence="11" id="KW-1185">Reference proteome</keyword>
<evidence type="ECO:0000256" key="1">
    <source>
        <dbReference type="ARBA" id="ARBA00001933"/>
    </source>
</evidence>
<sequence length="755" mass="79623">MSKKNAIFRAGDAPARAGYPGLDRFRLAAALLVAAIHTSPLLSLDGTADFLLTRVAARVAVPFFLMTSGFFLLPGLPARGGFTSRQRQALGRFFRRTALLWGTALALYLPLNLYGGKFANAAADPGAAARYLLLEGGFYHLWYLPAALLGMALCLGLLRLGRAPALGAAAALYLIGVFGDSWWGAAVQLPPLRAFYDGLLGFFGETRNGLFFAPLFLLLGGWLAGRRLPPRRVAAAGLALSLGGMTAEALALRQLELQRRDTMYLLLPAVMFFLFSLLARRRGAGRPGFRRLSMLVYLLHPLVIVAVRGLARPLGLWWLLVDCSPVHYLTVVCGSLLLAAALLLLWDKLFPRGGGGRARPVPPGNEALPASPARAPGPRQARRLWAEISLSAVQENAAALQALLPQGCRLMAVVKADAYGHGDLEVCRALAPAGVDAFAVATADEAVRLRLQGIPGELLVLGVTPACRAGELAALDIAQTAADPDHARALSAAAAAAGTVLRVHLAVDTGMHRLGTAADDPSAVEELLRLPHLQAAGIYTHLCVPESEEPEDLAFTKGQIARFYRLLEALQRDGLAPPPAHLLSSEGILRWQGLPCAFARAGLALYGVPSAPGEQLPAGVTLRPALALRTRVALVRTIAPGESAGYGRAFTAARPTRLAVLPAGYTDGVPRSLSCGRGQVLIGGRAAPVAGRICMDQMTVDVTDLPPVSPGDTVTLIGADGDACLPAQEVAAAAGTIPNELLSRLGARVERVYLP</sequence>
<dbReference type="Pfam" id="PF00842">
    <property type="entry name" value="Ala_racemase_C"/>
    <property type="match status" value="1"/>
</dbReference>
<dbReference type="InterPro" id="IPR011079">
    <property type="entry name" value="Ala_racemase_C"/>
</dbReference>
<feature type="active site" description="Proton acceptor; specific for D-alanine" evidence="4">
    <location>
        <position position="415"/>
    </location>
</feature>
<dbReference type="Pfam" id="PF01757">
    <property type="entry name" value="Acyl_transf_3"/>
    <property type="match status" value="1"/>
</dbReference>
<keyword evidence="8" id="KW-0472">Membrane</keyword>
<dbReference type="EC" id="5.1.1.1" evidence="4"/>
<dbReference type="HAMAP" id="MF_01201">
    <property type="entry name" value="Ala_racemase"/>
    <property type="match status" value="1"/>
</dbReference>
<dbReference type="InterPro" id="IPR001608">
    <property type="entry name" value="Ala_racemase_N"/>
</dbReference>
<organism evidence="10 11">
    <name type="scientific">Anaerofilum hominis</name>
    <dbReference type="NCBI Taxonomy" id="2763016"/>
    <lineage>
        <taxon>Bacteria</taxon>
        <taxon>Bacillati</taxon>
        <taxon>Bacillota</taxon>
        <taxon>Clostridia</taxon>
        <taxon>Eubacteriales</taxon>
        <taxon>Oscillospiraceae</taxon>
        <taxon>Anaerofilum</taxon>
    </lineage>
</organism>
<keyword evidence="8" id="KW-1133">Transmembrane helix</keyword>
<feature type="transmembrane region" description="Helical" evidence="8">
    <location>
        <begin position="140"/>
        <end position="158"/>
    </location>
</feature>
<name>A0A923L1C3_9FIRM</name>
<comment type="pathway">
    <text evidence="4">Amino-acid biosynthesis; D-alanine biosynthesis; D-alanine from L-alanine: step 1/1.</text>
</comment>